<dbReference type="PANTHER" id="PTHR33627">
    <property type="entry name" value="TRANSPOSASE"/>
    <property type="match status" value="1"/>
</dbReference>
<dbReference type="EMBL" id="CP068985">
    <property type="protein sequence ID" value="QYC42523.1"/>
    <property type="molecule type" value="Genomic_DNA"/>
</dbReference>
<dbReference type="RefSeq" id="WP_020541154.1">
    <property type="nucleotide sequence ID" value="NZ_CP068985.1"/>
</dbReference>
<organism evidence="3 4">
    <name type="scientific">Nonomuraea coxensis DSM 45129</name>
    <dbReference type="NCBI Taxonomy" id="1122611"/>
    <lineage>
        <taxon>Bacteria</taxon>
        <taxon>Bacillati</taxon>
        <taxon>Actinomycetota</taxon>
        <taxon>Actinomycetes</taxon>
        <taxon>Streptosporangiales</taxon>
        <taxon>Streptosporangiaceae</taxon>
        <taxon>Nonomuraea</taxon>
    </lineage>
</organism>
<keyword evidence="1" id="KW-1133">Transmembrane helix</keyword>
<proteinExistence type="predicted"/>
<dbReference type="Proteomes" id="UP000824681">
    <property type="component" value="Chromosome"/>
</dbReference>
<evidence type="ECO:0000256" key="1">
    <source>
        <dbReference type="SAM" id="Phobius"/>
    </source>
</evidence>
<evidence type="ECO:0000313" key="4">
    <source>
        <dbReference type="Proteomes" id="UP000824681"/>
    </source>
</evidence>
<protein>
    <recommendedName>
        <fullName evidence="2">Transposase IS701-like DDE domain-containing protein</fullName>
    </recommendedName>
</protein>
<dbReference type="PANTHER" id="PTHR33627:SF1">
    <property type="entry name" value="TRANSPOSASE"/>
    <property type="match status" value="1"/>
</dbReference>
<reference evidence="3 4" key="1">
    <citation type="journal article" date="2021" name="ACS Chem. Biol.">
        <title>Genomic-Led Discovery of a Novel Glycopeptide Antibiotic by Nonomuraea coxensis DSM 45129.</title>
        <authorList>
            <person name="Yushchuk O."/>
            <person name="Vior N.M."/>
            <person name="Andreo-Vidal A."/>
            <person name="Berini F."/>
            <person name="Ruckert C."/>
            <person name="Busche T."/>
            <person name="Binda E."/>
            <person name="Kalinowski J."/>
            <person name="Truman A.W."/>
            <person name="Marinelli F."/>
        </authorList>
    </citation>
    <scope>NUCLEOTIDE SEQUENCE [LARGE SCALE GENOMIC DNA]</scope>
    <source>
        <strain evidence="3 4">DSM 45129</strain>
    </source>
</reference>
<dbReference type="NCBIfam" id="NF033540">
    <property type="entry name" value="transpos_IS701"/>
    <property type="match status" value="1"/>
</dbReference>
<sequence>MEPRRRARDLILGLISDLPDKNCWTISEHIGDASPDGLQHLLAKSVWDHDGVRDDRRDYVVEHLGTDEAILVVDETGDLKKGSHKVGTRRQYSGTAGRIENCQVAVYLTCTTDTGHALIDRELSLPKSWADDLERRAEAGAPDDVEFATKPALAKQMVLRALDATVGSRWVAGDEVYSGDPGLRGALEGRGAGYVPAVACSHQIPTAAGKRRADQIASSLPARAWQRLSAGIGSKGPRWYDWVSWQRWTVLSMFAYAFLAVLAVLAVTERAANPAPAGLIALTCNEIHHLFNHLIAQPIRDTWYRIRWSTWRRQHQHRARTCHCQRRTPTAEP</sequence>
<evidence type="ECO:0000259" key="2">
    <source>
        <dbReference type="Pfam" id="PF13546"/>
    </source>
</evidence>
<evidence type="ECO:0000313" key="3">
    <source>
        <dbReference type="EMBL" id="QYC42523.1"/>
    </source>
</evidence>
<accession>A0ABX8U765</accession>
<gene>
    <name evidence="3" type="ORF">Nocox_24600</name>
</gene>
<dbReference type="Pfam" id="PF13546">
    <property type="entry name" value="DDE_5"/>
    <property type="match status" value="1"/>
</dbReference>
<keyword evidence="1" id="KW-0812">Transmembrane</keyword>
<dbReference type="InterPro" id="IPR038721">
    <property type="entry name" value="IS701-like_DDE_dom"/>
</dbReference>
<keyword evidence="1" id="KW-0472">Membrane</keyword>
<keyword evidence="4" id="KW-1185">Reference proteome</keyword>
<feature type="transmembrane region" description="Helical" evidence="1">
    <location>
        <begin position="248"/>
        <end position="267"/>
    </location>
</feature>
<feature type="domain" description="Transposase IS701-like DDE" evidence="2">
    <location>
        <begin position="4"/>
        <end position="201"/>
    </location>
</feature>
<name>A0ABX8U765_9ACTN</name>
<dbReference type="InterPro" id="IPR039365">
    <property type="entry name" value="IS701-like"/>
</dbReference>